<evidence type="ECO:0000313" key="3">
    <source>
        <dbReference type="Proteomes" id="UP000070700"/>
    </source>
</evidence>
<dbReference type="InterPro" id="IPR052973">
    <property type="entry name" value="Fungal_sec-metab_reg_TF"/>
</dbReference>
<dbReference type="InterPro" id="IPR036864">
    <property type="entry name" value="Zn2-C6_fun-type_DNA-bd_sf"/>
</dbReference>
<dbReference type="PANTHER" id="PTHR35392:SF3">
    <property type="entry name" value="ZN(2)-C6 FUNGAL-TYPE DOMAIN-CONTAINING PROTEIN"/>
    <property type="match status" value="1"/>
</dbReference>
<dbReference type="EMBL" id="KQ947404">
    <property type="protein sequence ID" value="KUJ24600.1"/>
    <property type="molecule type" value="Genomic_DNA"/>
</dbReference>
<name>A0A194XWC1_MOLSC</name>
<evidence type="ECO:0000256" key="1">
    <source>
        <dbReference type="SAM" id="MobiDB-lite"/>
    </source>
</evidence>
<feature type="region of interest" description="Disordered" evidence="1">
    <location>
        <begin position="47"/>
        <end position="99"/>
    </location>
</feature>
<evidence type="ECO:0008006" key="4">
    <source>
        <dbReference type="Google" id="ProtNLM"/>
    </source>
</evidence>
<accession>A0A194XWC1</accession>
<dbReference type="PANTHER" id="PTHR35392">
    <property type="entry name" value="ZN(II)2CYS6 TRANSCRIPTION FACTOR (EUROFUNG)-RELATED-RELATED"/>
    <property type="match status" value="1"/>
</dbReference>
<dbReference type="InParanoid" id="A0A194XWC1"/>
<dbReference type="GO" id="GO:0008270">
    <property type="term" value="F:zinc ion binding"/>
    <property type="evidence" value="ECO:0007669"/>
    <property type="project" value="InterPro"/>
</dbReference>
<gene>
    <name evidence="2" type="ORF">LY89DRAFT_727620</name>
</gene>
<dbReference type="STRING" id="149040.A0A194XWC1"/>
<protein>
    <recommendedName>
        <fullName evidence="4">Zn(2)-C6 fungal-type domain-containing protein</fullName>
    </recommendedName>
</protein>
<dbReference type="SUPFAM" id="SSF57701">
    <property type="entry name" value="Zn2/Cys6 DNA-binding domain"/>
    <property type="match status" value="1"/>
</dbReference>
<feature type="compositionally biased region" description="Polar residues" evidence="1">
    <location>
        <begin position="47"/>
        <end position="75"/>
    </location>
</feature>
<dbReference type="Proteomes" id="UP000070700">
    <property type="component" value="Unassembled WGS sequence"/>
</dbReference>
<feature type="compositionally biased region" description="Low complexity" evidence="1">
    <location>
        <begin position="86"/>
        <end position="99"/>
    </location>
</feature>
<dbReference type="OrthoDB" id="4540227at2759"/>
<organism evidence="2 3">
    <name type="scientific">Mollisia scopiformis</name>
    <name type="common">Conifer needle endophyte fungus</name>
    <name type="synonym">Phialocephala scopiformis</name>
    <dbReference type="NCBI Taxonomy" id="149040"/>
    <lineage>
        <taxon>Eukaryota</taxon>
        <taxon>Fungi</taxon>
        <taxon>Dikarya</taxon>
        <taxon>Ascomycota</taxon>
        <taxon>Pezizomycotina</taxon>
        <taxon>Leotiomycetes</taxon>
        <taxon>Helotiales</taxon>
        <taxon>Mollisiaceae</taxon>
        <taxon>Mollisia</taxon>
    </lineage>
</organism>
<dbReference type="RefSeq" id="XP_018078955.1">
    <property type="nucleotide sequence ID" value="XM_018219176.1"/>
</dbReference>
<dbReference type="Gene3D" id="4.10.240.10">
    <property type="entry name" value="Zn(2)-C6 fungal-type DNA-binding domain"/>
    <property type="match status" value="1"/>
</dbReference>
<sequence length="577" mass="64262">MHGLEENLHQPEEQTQEYWELLHPSAVSSDPPYAESEAFEIISSRAASTLSSVPSGQQSLRTPSSGRFDSITASPSPFPRATPSESSLPDQSLRPSSLRPRLSVPVSIAPNPKQLATFKSNHLVLGNRIQKARGKPSVEDRRKADMVRKIGACIRCRLQKGDCDDGNPCNSCSKVASSVRSYYIPCYREDLHSTSLVRHKFKSYRWTGNANECRNVQLKWILPGSVPIELSELTLLIACRQYQPEAKDDTTSYHFSVADEEVAIELPPFAAYETSEVVSTVGDLLNSKRSAMELWLASRHPGEIAALIYREALRYKGKYGSDVLSLAFKLECGAVMSQGWATITGKETLGVSLEDFAKYGNRSEYQKYDFSRAVDRPAPEAIEHQIDVAILSGLKGDQKVLVSKIKKMIFAKKASGTSKPWFELFLTFYTLLSNLEFVHAGSIAYMISKQKTSLEERVSHISKQQIEAYENTAGNLLMHFRAILRGFLPFQLVREGKIEELSKREGLDDESVCFLRNLVQVLDKESNSAAVLNDTRTVLGANTKPGRWTGQLLQESTSPQKEISTASGGTHFLIDLR</sequence>
<reference evidence="2 3" key="1">
    <citation type="submission" date="2015-10" db="EMBL/GenBank/DDBJ databases">
        <title>Full genome of DAOMC 229536 Phialocephala scopiformis, a fungal endophyte of spruce producing the potent anti-insectan compound rugulosin.</title>
        <authorList>
            <consortium name="DOE Joint Genome Institute"/>
            <person name="Walker A.K."/>
            <person name="Frasz S.L."/>
            <person name="Seifert K.A."/>
            <person name="Miller J.D."/>
            <person name="Mondo S.J."/>
            <person name="Labutti K."/>
            <person name="Lipzen A."/>
            <person name="Dockter R."/>
            <person name="Kennedy M."/>
            <person name="Grigoriev I.V."/>
            <person name="Spatafora J.W."/>
        </authorList>
    </citation>
    <scope>NUCLEOTIDE SEQUENCE [LARGE SCALE GENOMIC DNA]</scope>
    <source>
        <strain evidence="2 3">CBS 120377</strain>
    </source>
</reference>
<dbReference type="GeneID" id="28828902"/>
<proteinExistence type="predicted"/>
<evidence type="ECO:0000313" key="2">
    <source>
        <dbReference type="EMBL" id="KUJ24600.1"/>
    </source>
</evidence>
<dbReference type="KEGG" id="psco:LY89DRAFT_727620"/>
<keyword evidence="3" id="KW-1185">Reference proteome</keyword>
<dbReference type="GO" id="GO:0000981">
    <property type="term" value="F:DNA-binding transcription factor activity, RNA polymerase II-specific"/>
    <property type="evidence" value="ECO:0007669"/>
    <property type="project" value="InterPro"/>
</dbReference>
<dbReference type="AlphaFoldDB" id="A0A194XWC1"/>